<dbReference type="Proteomes" id="UP000034063">
    <property type="component" value="Unassembled WGS sequence"/>
</dbReference>
<dbReference type="Gene3D" id="2.40.50.90">
    <property type="match status" value="1"/>
</dbReference>
<dbReference type="InterPro" id="IPR016071">
    <property type="entry name" value="Staphylococal_nuclease_OB-fold"/>
</dbReference>
<dbReference type="GO" id="GO:0004519">
    <property type="term" value="F:endonuclease activity"/>
    <property type="evidence" value="ECO:0007669"/>
    <property type="project" value="UniProtKB-KW"/>
</dbReference>
<evidence type="ECO:0000256" key="2">
    <source>
        <dbReference type="ARBA" id="ARBA00022759"/>
    </source>
</evidence>
<proteinExistence type="predicted"/>
<sequence length="230" mass="25465">MVGAKKTISHSPILLILLVLSLLCNAVLVFQNRQKPATGVLVVGVLDGDTLVLDGKTKVRLRESDAPEITNCGGEEAKRYLENMVVGKRVRIDEQVGDVYGRAIALVYAGDTLINEEMLKKGWSRYHHDVSSKAVVLKKSADEAKEKNIGIYGLCQSKVNQENPNCVIKGNIDKNSNARNYYVPGCAQYEFTIVEKDMGENWFCTEGDAREAGFTKAKTCHRAFYCNSID</sequence>
<protein>
    <submittedName>
        <fullName evidence="5">Micrococcal nuclease-like protein</fullName>
    </submittedName>
</protein>
<dbReference type="AlphaFoldDB" id="A0A0G1KHM8"/>
<dbReference type="PROSITE" id="PS50830">
    <property type="entry name" value="TNASE_3"/>
    <property type="match status" value="1"/>
</dbReference>
<dbReference type="PANTHER" id="PTHR12302:SF3">
    <property type="entry name" value="SERINE_THREONINE-PROTEIN KINASE 31"/>
    <property type="match status" value="1"/>
</dbReference>
<dbReference type="SUPFAM" id="SSF50199">
    <property type="entry name" value="Staphylococcal nuclease"/>
    <property type="match status" value="1"/>
</dbReference>
<dbReference type="Pfam" id="PF00565">
    <property type="entry name" value="SNase"/>
    <property type="match status" value="1"/>
</dbReference>
<comment type="caution">
    <text evidence="5">The sequence shown here is derived from an EMBL/GenBank/DDBJ whole genome shotgun (WGS) entry which is preliminary data.</text>
</comment>
<evidence type="ECO:0000256" key="1">
    <source>
        <dbReference type="ARBA" id="ARBA00022722"/>
    </source>
</evidence>
<name>A0A0G1KHM8_9BACT</name>
<accession>A0A0G1KHM8</accession>
<evidence type="ECO:0000313" key="5">
    <source>
        <dbReference type="EMBL" id="KKT47374.1"/>
    </source>
</evidence>
<keyword evidence="2" id="KW-0255">Endonuclease</keyword>
<gene>
    <name evidence="5" type="ORF">UW37_C0009G0033</name>
</gene>
<feature type="domain" description="TNase-like" evidence="4">
    <location>
        <begin position="42"/>
        <end position="154"/>
    </location>
</feature>
<dbReference type="SMART" id="SM00318">
    <property type="entry name" value="SNc"/>
    <property type="match status" value="1"/>
</dbReference>
<dbReference type="PANTHER" id="PTHR12302">
    <property type="entry name" value="EBNA2 BINDING PROTEIN P100"/>
    <property type="match status" value="1"/>
</dbReference>
<dbReference type="GO" id="GO:0016787">
    <property type="term" value="F:hydrolase activity"/>
    <property type="evidence" value="ECO:0007669"/>
    <property type="project" value="UniProtKB-KW"/>
</dbReference>
<evidence type="ECO:0000259" key="4">
    <source>
        <dbReference type="PROSITE" id="PS50830"/>
    </source>
</evidence>
<reference evidence="5 6" key="1">
    <citation type="journal article" date="2015" name="Nature">
        <title>rRNA introns, odd ribosomes, and small enigmatic genomes across a large radiation of phyla.</title>
        <authorList>
            <person name="Brown C.T."/>
            <person name="Hug L.A."/>
            <person name="Thomas B.C."/>
            <person name="Sharon I."/>
            <person name="Castelle C.J."/>
            <person name="Singh A."/>
            <person name="Wilkins M.J."/>
            <person name="Williams K.H."/>
            <person name="Banfield J.F."/>
        </authorList>
    </citation>
    <scope>NUCLEOTIDE SEQUENCE [LARGE SCALE GENOMIC DNA]</scope>
</reference>
<organism evidence="5 6">
    <name type="scientific">Candidatus Gottesmanbacteria bacterium GW2011_GWA2_44_17</name>
    <dbReference type="NCBI Taxonomy" id="1618444"/>
    <lineage>
        <taxon>Bacteria</taxon>
        <taxon>Candidatus Gottesmaniibacteriota</taxon>
    </lineage>
</organism>
<keyword evidence="1" id="KW-0540">Nuclease</keyword>
<keyword evidence="3" id="KW-0378">Hydrolase</keyword>
<dbReference type="EMBL" id="LCIB01000009">
    <property type="protein sequence ID" value="KKT47374.1"/>
    <property type="molecule type" value="Genomic_DNA"/>
</dbReference>
<evidence type="ECO:0000256" key="3">
    <source>
        <dbReference type="ARBA" id="ARBA00022801"/>
    </source>
</evidence>
<dbReference type="InterPro" id="IPR035437">
    <property type="entry name" value="SNase_OB-fold_sf"/>
</dbReference>
<evidence type="ECO:0000313" key="6">
    <source>
        <dbReference type="Proteomes" id="UP000034063"/>
    </source>
</evidence>